<dbReference type="EMBL" id="JAUTXU010000054">
    <property type="protein sequence ID" value="KAK3714687.1"/>
    <property type="molecule type" value="Genomic_DNA"/>
</dbReference>
<dbReference type="Proteomes" id="UP001281147">
    <property type="component" value="Unassembled WGS sequence"/>
</dbReference>
<proteinExistence type="predicted"/>
<name>A0ACC3NDC6_9PEZI</name>
<comment type="caution">
    <text evidence="1">The sequence shown here is derived from an EMBL/GenBank/DDBJ whole genome shotgun (WGS) entry which is preliminary data.</text>
</comment>
<sequence>MVPGRIDYPQDVPLEHPGAIDYLPQYLHNSFPDPTGQPDPKIRDDFFGTRRKLRIGILGAGICCINFLHYAEEQLKDVEIVVYAPAAENLEYIRTVTAENGLYRYMRFQHEILQASWTDDEAMWTLSVKDLKSGASFEDKVDLFLELNGPVSSPRLMSIRGIENFKGEIVHPAYWNDDISVDGKRVALIGYGCSGVQIGPNIVDKVSKLYTWFRSKTYILPPPNQSFSAPGGANFKYSDEQKSLLADPDVYLAYRKAVDDGFYRSILLAITAEAPLLTIIPTISMKEKLASKPEILESILPEDFDIGCRRQTFAYGYMEALTNIKTTVFTSEPQGFTAHCLVDADGKEHEIDLVIAATGYDQSHMPRYPKIVNGRSMNEEWADLRSPPSYMAVMLKSMPNYFNPSSAFGPLPQGNFYQSCEAFTKYIVKAIDKMQVDRILSIKPKDKAVDHFVRHSLAYLKRTAVMGPCVAWYKGNASDKPPALWPGARNQFIRILENPRFEDLDIVYEDPEDMFAFFGNGWTLQDDADPDADKTWYMGRPNKQIDSEVIDRLKGTDPSVREVVQGVQTMGPEPQ</sequence>
<gene>
    <name evidence="1" type="ORF">LTR37_007667</name>
</gene>
<evidence type="ECO:0000313" key="1">
    <source>
        <dbReference type="EMBL" id="KAK3714687.1"/>
    </source>
</evidence>
<evidence type="ECO:0000313" key="2">
    <source>
        <dbReference type="Proteomes" id="UP001281147"/>
    </source>
</evidence>
<reference evidence="1" key="1">
    <citation type="submission" date="2023-07" db="EMBL/GenBank/DDBJ databases">
        <title>Black Yeasts Isolated from many extreme environments.</title>
        <authorList>
            <person name="Coleine C."/>
            <person name="Stajich J.E."/>
            <person name="Selbmann L."/>
        </authorList>
    </citation>
    <scope>NUCLEOTIDE SEQUENCE</scope>
    <source>
        <strain evidence="1">CCFEE 5714</strain>
    </source>
</reference>
<organism evidence="1 2">
    <name type="scientific">Vermiconidia calcicola</name>
    <dbReference type="NCBI Taxonomy" id="1690605"/>
    <lineage>
        <taxon>Eukaryota</taxon>
        <taxon>Fungi</taxon>
        <taxon>Dikarya</taxon>
        <taxon>Ascomycota</taxon>
        <taxon>Pezizomycotina</taxon>
        <taxon>Dothideomycetes</taxon>
        <taxon>Dothideomycetidae</taxon>
        <taxon>Mycosphaerellales</taxon>
        <taxon>Extremaceae</taxon>
        <taxon>Vermiconidia</taxon>
    </lineage>
</organism>
<keyword evidence="2" id="KW-1185">Reference proteome</keyword>
<accession>A0ACC3NDC6</accession>
<protein>
    <submittedName>
        <fullName evidence="1">Uncharacterized protein</fullName>
    </submittedName>
</protein>